<feature type="domain" description="GGDEF" evidence="3">
    <location>
        <begin position="506"/>
        <end position="641"/>
    </location>
</feature>
<dbReference type="PANTHER" id="PTHR46663">
    <property type="entry name" value="DIGUANYLATE CYCLASE DGCT-RELATED"/>
    <property type="match status" value="1"/>
</dbReference>
<dbReference type="InterPro" id="IPR000160">
    <property type="entry name" value="GGDEF_dom"/>
</dbReference>
<dbReference type="SUPFAM" id="SSF55073">
    <property type="entry name" value="Nucleotide cyclase"/>
    <property type="match status" value="1"/>
</dbReference>
<dbReference type="GO" id="GO:0007165">
    <property type="term" value="P:signal transduction"/>
    <property type="evidence" value="ECO:0007669"/>
    <property type="project" value="InterPro"/>
</dbReference>
<name>A0A173WRG7_9FIRM</name>
<dbReference type="RefSeq" id="WP_055652576.1">
    <property type="nucleotide sequence ID" value="NZ_CABIXC010000001.1"/>
</dbReference>
<proteinExistence type="predicted"/>
<dbReference type="Pfam" id="PF00990">
    <property type="entry name" value="GGDEF"/>
    <property type="match status" value="1"/>
</dbReference>
<dbReference type="GO" id="GO:0052621">
    <property type="term" value="F:diguanylate cyclase activity"/>
    <property type="evidence" value="ECO:0007669"/>
    <property type="project" value="UniProtKB-EC"/>
</dbReference>
<keyword evidence="1" id="KW-0812">Transmembrane</keyword>
<keyword evidence="1" id="KW-0472">Membrane</keyword>
<evidence type="ECO:0000259" key="2">
    <source>
        <dbReference type="PROSITE" id="PS50885"/>
    </source>
</evidence>
<reference evidence="4 5" key="1">
    <citation type="submission" date="2015-09" db="EMBL/GenBank/DDBJ databases">
        <authorList>
            <consortium name="Pathogen Informatics"/>
        </authorList>
    </citation>
    <scope>NUCLEOTIDE SEQUENCE [LARGE SCALE GENOMIC DNA]</scope>
    <source>
        <strain evidence="4 5">2789STDY5608850</strain>
    </source>
</reference>
<dbReference type="Pfam" id="PF00672">
    <property type="entry name" value="HAMP"/>
    <property type="match status" value="1"/>
</dbReference>
<evidence type="ECO:0000256" key="1">
    <source>
        <dbReference type="SAM" id="Phobius"/>
    </source>
</evidence>
<keyword evidence="4" id="KW-0548">Nucleotidyltransferase</keyword>
<gene>
    <name evidence="4" type="primary">yfiN_1</name>
    <name evidence="4" type="ORF">ERS852407_00098</name>
</gene>
<dbReference type="Gene3D" id="6.10.340.10">
    <property type="match status" value="1"/>
</dbReference>
<dbReference type="CDD" id="cd01949">
    <property type="entry name" value="GGDEF"/>
    <property type="match status" value="1"/>
</dbReference>
<dbReference type="InterPro" id="IPR029787">
    <property type="entry name" value="Nucleotide_cyclase"/>
</dbReference>
<accession>A0A173WRG7</accession>
<sequence length="647" mass="72967">MKKAITFRLCVVIITAMVMTALLGYYLQTKSAKEAMRTNSEIRFNQVSEVLKRNDTEIAELRENLKEDYFIRAKAAAYIVQNQPDVVKDLEEMRKIASLLQVDELHLFDMEGRLYAGSEPKYYDYTFRSGEQMQFFLPMLDDVDLQLCQDVTPNTAEGKMMQYVAVWREDHGGIVQIGMEPARLMAAMEKNELSYVFSMMTTERGVTIFAADQDTGTIIGATGGIPVGTPLASLGLCLPEDIGEGTLYSREMVLDGQKNYCMMEMTDGILVGVSATYEKLYENVPGNMMLIIFSLCVLSFVTVFLILKMLDTFILNDIYGTIDGTQKIAAGNLDYRLEIDHTPEFKELSANINRMVGSLLEATGKLSLVFQNVDIPIAVYEYNQDMKRVLATKKLGEILMIPEEELSAVLADRELFVKKIKVIRSEPLKEEKEICCLNGEERRYVRIKTYEGEGKTLGIVIDVTEAIVEKQQIEQERDIDLLTGLLTRRAFFRTADQLFADPDRMKTAMLLMMDLDNLKHVNDSWGHEYGDKLLKTAADLFAGLKAPEKLAARLSGDEFVLLIYGAEEKEELYACMERLEQSIREARIALPAGEEAEVSVSGGYLIYPEVCADCTEMLHLADQAMYRVKRSGKGRFEKYGGPDAKEG</sequence>
<dbReference type="Gene3D" id="3.30.70.270">
    <property type="match status" value="1"/>
</dbReference>
<dbReference type="AlphaFoldDB" id="A0A173WRG7"/>
<dbReference type="PROSITE" id="PS50887">
    <property type="entry name" value="GGDEF"/>
    <property type="match status" value="1"/>
</dbReference>
<dbReference type="EMBL" id="CYZE01000001">
    <property type="protein sequence ID" value="CUN41087.1"/>
    <property type="molecule type" value="Genomic_DNA"/>
</dbReference>
<dbReference type="EC" id="2.7.7.65" evidence="4"/>
<dbReference type="PANTHER" id="PTHR46663:SF4">
    <property type="entry name" value="DIGUANYLATE CYCLASE DGCT-RELATED"/>
    <property type="match status" value="1"/>
</dbReference>
<dbReference type="SMART" id="SM00267">
    <property type="entry name" value="GGDEF"/>
    <property type="match status" value="1"/>
</dbReference>
<feature type="transmembrane region" description="Helical" evidence="1">
    <location>
        <begin position="288"/>
        <end position="307"/>
    </location>
</feature>
<dbReference type="PROSITE" id="PS50885">
    <property type="entry name" value="HAMP"/>
    <property type="match status" value="1"/>
</dbReference>
<dbReference type="SMART" id="SM00304">
    <property type="entry name" value="HAMP"/>
    <property type="match status" value="1"/>
</dbReference>
<organism evidence="4 5">
    <name type="scientific">Hungatella hathewayi</name>
    <dbReference type="NCBI Taxonomy" id="154046"/>
    <lineage>
        <taxon>Bacteria</taxon>
        <taxon>Bacillati</taxon>
        <taxon>Bacillota</taxon>
        <taxon>Clostridia</taxon>
        <taxon>Lachnospirales</taxon>
        <taxon>Lachnospiraceae</taxon>
        <taxon>Hungatella</taxon>
    </lineage>
</organism>
<evidence type="ECO:0000259" key="3">
    <source>
        <dbReference type="PROSITE" id="PS50887"/>
    </source>
</evidence>
<evidence type="ECO:0000313" key="4">
    <source>
        <dbReference type="EMBL" id="CUN41087.1"/>
    </source>
</evidence>
<dbReference type="InterPro" id="IPR052163">
    <property type="entry name" value="DGC-Regulatory_Protein"/>
</dbReference>
<feature type="domain" description="HAMP" evidence="2">
    <location>
        <begin position="312"/>
        <end position="364"/>
    </location>
</feature>
<dbReference type="SUPFAM" id="SSF158472">
    <property type="entry name" value="HAMP domain-like"/>
    <property type="match status" value="1"/>
</dbReference>
<dbReference type="InterPro" id="IPR003660">
    <property type="entry name" value="HAMP_dom"/>
</dbReference>
<dbReference type="GO" id="GO:0016020">
    <property type="term" value="C:membrane"/>
    <property type="evidence" value="ECO:0007669"/>
    <property type="project" value="InterPro"/>
</dbReference>
<evidence type="ECO:0000313" key="5">
    <source>
        <dbReference type="Proteomes" id="UP000095651"/>
    </source>
</evidence>
<dbReference type="NCBIfam" id="TIGR00254">
    <property type="entry name" value="GGDEF"/>
    <property type="match status" value="1"/>
</dbReference>
<keyword evidence="1" id="KW-1133">Transmembrane helix</keyword>
<dbReference type="Proteomes" id="UP000095651">
    <property type="component" value="Unassembled WGS sequence"/>
</dbReference>
<dbReference type="CDD" id="cd06225">
    <property type="entry name" value="HAMP"/>
    <property type="match status" value="1"/>
</dbReference>
<protein>
    <submittedName>
        <fullName evidence="4">Diguanylate cyclase/phosphodiesterase</fullName>
        <ecNumber evidence="4">2.7.7.65</ecNumber>
    </submittedName>
</protein>
<keyword evidence="4" id="KW-0808">Transferase</keyword>
<feature type="transmembrane region" description="Helical" evidence="1">
    <location>
        <begin position="6"/>
        <end position="27"/>
    </location>
</feature>
<dbReference type="InterPro" id="IPR043128">
    <property type="entry name" value="Rev_trsase/Diguanyl_cyclase"/>
</dbReference>